<dbReference type="Proteomes" id="UP001338582">
    <property type="component" value="Chromosome 4"/>
</dbReference>
<dbReference type="GO" id="GO:0005375">
    <property type="term" value="F:copper ion transmembrane transporter activity"/>
    <property type="evidence" value="ECO:0007669"/>
    <property type="project" value="UniProtKB-UniRule"/>
</dbReference>
<protein>
    <recommendedName>
        <fullName evidence="5">Copper transport protein</fullName>
    </recommendedName>
</protein>
<dbReference type="PANTHER" id="PTHR12483:SF27">
    <property type="entry name" value="COPPER TRANSPORT PROTEIN CTR1"/>
    <property type="match status" value="1"/>
</dbReference>
<organism evidence="6 7">
    <name type="scientific">Australozyma saopauloensis</name>
    <dbReference type="NCBI Taxonomy" id="291208"/>
    <lineage>
        <taxon>Eukaryota</taxon>
        <taxon>Fungi</taxon>
        <taxon>Dikarya</taxon>
        <taxon>Ascomycota</taxon>
        <taxon>Saccharomycotina</taxon>
        <taxon>Pichiomycetes</taxon>
        <taxon>Metschnikowiaceae</taxon>
        <taxon>Australozyma</taxon>
    </lineage>
</organism>
<keyword evidence="5" id="KW-0406">Ion transport</keyword>
<dbReference type="GO" id="GO:0005886">
    <property type="term" value="C:plasma membrane"/>
    <property type="evidence" value="ECO:0007669"/>
    <property type="project" value="TreeGrafter"/>
</dbReference>
<reference evidence="6 7" key="1">
    <citation type="submission" date="2023-10" db="EMBL/GenBank/DDBJ databases">
        <title>Draft Genome Sequence of Candida saopaulonensis from a very Premature Infant with Sepsis.</title>
        <authorList>
            <person name="Ning Y."/>
            <person name="Dai R."/>
            <person name="Xiao M."/>
            <person name="Xu Y."/>
            <person name="Yan Q."/>
            <person name="Zhang L."/>
        </authorList>
    </citation>
    <scope>NUCLEOTIDE SEQUENCE [LARGE SCALE GENOMIC DNA]</scope>
    <source>
        <strain evidence="6 7">19XY460</strain>
    </source>
</reference>
<evidence type="ECO:0000256" key="1">
    <source>
        <dbReference type="ARBA" id="ARBA00004141"/>
    </source>
</evidence>
<dbReference type="InterPro" id="IPR007274">
    <property type="entry name" value="Cop_transporter"/>
</dbReference>
<dbReference type="RefSeq" id="XP_062878836.1">
    <property type="nucleotide sequence ID" value="XM_063022766.1"/>
</dbReference>
<evidence type="ECO:0000313" key="7">
    <source>
        <dbReference type="Proteomes" id="UP001338582"/>
    </source>
</evidence>
<dbReference type="Pfam" id="PF04145">
    <property type="entry name" value="Ctr"/>
    <property type="match status" value="1"/>
</dbReference>
<sequence length="219" mass="24543">MNMQMSSLQPMASMTMSSAMSSMASMTMSMGSMATGMSHGGHDHGGSMEMAGMNMYLTTKFKAYPVLFSSLSAKTKGEAFGIFVLIFVVCFVSKGLEFLKNYLEIRVWNNPNYKTETTIIEQCECDEKDMDGSLEAQPATARRVSHLPLVKALFRDFIRLLLCFLPELLSWAMMLVAMSFVLTYFFAVVLGMSFGRFFFENLSNRLNLRPGGNNFQGHH</sequence>
<evidence type="ECO:0000256" key="3">
    <source>
        <dbReference type="ARBA" id="ARBA00022989"/>
    </source>
</evidence>
<keyword evidence="4 5" id="KW-0472">Membrane</keyword>
<evidence type="ECO:0000256" key="2">
    <source>
        <dbReference type="ARBA" id="ARBA00022692"/>
    </source>
</evidence>
<evidence type="ECO:0000256" key="4">
    <source>
        <dbReference type="ARBA" id="ARBA00023136"/>
    </source>
</evidence>
<dbReference type="GeneID" id="88174872"/>
<proteinExistence type="inferred from homology"/>
<dbReference type="AlphaFoldDB" id="A0AAX4HD39"/>
<dbReference type="KEGG" id="asau:88174872"/>
<comment type="similarity">
    <text evidence="5">Belongs to the copper transporter (Ctr) (TC 1.A.56) family. SLC31A subfamily.</text>
</comment>
<accession>A0AAX4HD39</accession>
<gene>
    <name evidence="6" type="ORF">PUMCH_003809</name>
</gene>
<evidence type="ECO:0000313" key="6">
    <source>
        <dbReference type="EMBL" id="WPK26455.1"/>
    </source>
</evidence>
<keyword evidence="3 5" id="KW-1133">Transmembrane helix</keyword>
<dbReference type="EMBL" id="CP138897">
    <property type="protein sequence ID" value="WPK26455.1"/>
    <property type="molecule type" value="Genomic_DNA"/>
</dbReference>
<keyword evidence="5" id="KW-0813">Transport</keyword>
<keyword evidence="2 5" id="KW-0812">Transmembrane</keyword>
<keyword evidence="5" id="KW-0187">Copper transport</keyword>
<keyword evidence="5" id="KW-0186">Copper</keyword>
<feature type="transmembrane region" description="Helical" evidence="5">
    <location>
        <begin position="171"/>
        <end position="199"/>
    </location>
</feature>
<name>A0AAX4HD39_9ASCO</name>
<keyword evidence="7" id="KW-1185">Reference proteome</keyword>
<dbReference type="PANTHER" id="PTHR12483">
    <property type="entry name" value="SOLUTE CARRIER FAMILY 31 COPPER TRANSPORTERS"/>
    <property type="match status" value="1"/>
</dbReference>
<evidence type="ECO:0000256" key="5">
    <source>
        <dbReference type="RuleBase" id="RU367022"/>
    </source>
</evidence>
<comment type="subcellular location">
    <subcellularLocation>
        <location evidence="1 5">Membrane</location>
        <topology evidence="1 5">Multi-pass membrane protein</topology>
    </subcellularLocation>
</comment>